<feature type="compositionally biased region" description="Basic residues" evidence="1">
    <location>
        <begin position="64"/>
        <end position="73"/>
    </location>
</feature>
<protein>
    <submittedName>
        <fullName evidence="2">Uncharacterized protein</fullName>
    </submittedName>
</protein>
<dbReference type="Proteomes" id="UP001451303">
    <property type="component" value="Unassembled WGS sequence"/>
</dbReference>
<evidence type="ECO:0000256" key="1">
    <source>
        <dbReference type="SAM" id="MobiDB-lite"/>
    </source>
</evidence>
<gene>
    <name evidence="2" type="ORF">QR685DRAFT_518633</name>
</gene>
<reference evidence="2 3" key="1">
    <citation type="submission" date="2023-09" db="EMBL/GenBank/DDBJ databases">
        <title>Multi-omics analysis of a traditional fermented food reveals byproduct-associated fungal strains for waste-to-food upcycling.</title>
        <authorList>
            <consortium name="Lawrence Berkeley National Laboratory"/>
            <person name="Rekdal V.M."/>
            <person name="Villalobos-Escobedo J.M."/>
            <person name="Rodriguez-Valeron N."/>
            <person name="Garcia M.O."/>
            <person name="Vasquez D.P."/>
            <person name="Damayanti I."/>
            <person name="Sorensen P.M."/>
            <person name="Baidoo E.E."/>
            <person name="De Carvalho A.C."/>
            <person name="Riley R."/>
            <person name="Lipzen A."/>
            <person name="He G."/>
            <person name="Yan M."/>
            <person name="Haridas S."/>
            <person name="Daum C."/>
            <person name="Yoshinaga Y."/>
            <person name="Ng V."/>
            <person name="Grigoriev I.V."/>
            <person name="Munk R."/>
            <person name="Nuraida L."/>
            <person name="Wijaya C.H."/>
            <person name="Morales P.-C."/>
            <person name="Keasling J.D."/>
        </authorList>
    </citation>
    <scope>NUCLEOTIDE SEQUENCE [LARGE SCALE GENOMIC DNA]</scope>
    <source>
        <strain evidence="2 3">FGSC 2613</strain>
    </source>
</reference>
<comment type="caution">
    <text evidence="2">The sequence shown here is derived from an EMBL/GenBank/DDBJ whole genome shotgun (WGS) entry which is preliminary data.</text>
</comment>
<organism evidence="2 3">
    <name type="scientific">Neurospora intermedia</name>
    <dbReference type="NCBI Taxonomy" id="5142"/>
    <lineage>
        <taxon>Eukaryota</taxon>
        <taxon>Fungi</taxon>
        <taxon>Dikarya</taxon>
        <taxon>Ascomycota</taxon>
        <taxon>Pezizomycotina</taxon>
        <taxon>Sordariomycetes</taxon>
        <taxon>Sordariomycetidae</taxon>
        <taxon>Sordariales</taxon>
        <taxon>Sordariaceae</taxon>
        <taxon>Neurospora</taxon>
    </lineage>
</organism>
<name>A0ABR3DN55_NEUIN</name>
<keyword evidence="3" id="KW-1185">Reference proteome</keyword>
<proteinExistence type="predicted"/>
<accession>A0ABR3DN55</accession>
<evidence type="ECO:0000313" key="2">
    <source>
        <dbReference type="EMBL" id="KAL0474090.1"/>
    </source>
</evidence>
<feature type="region of interest" description="Disordered" evidence="1">
    <location>
        <begin position="49"/>
        <end position="73"/>
    </location>
</feature>
<sequence length="156" mass="18596">MDAIHSRSKVVLRRVLFDLFVSDISDPETLQSRIHELVAERYEYAESHEVSLPTKRKSEESPKRNKRRVKKRRKTATYIWEEPDECIRCEEAFRPEDKSKGCFRHPGIMKLNRASYSWWAEEYIDPSEYTSKELNAPTSSRSEPRRAHLELLWPAW</sequence>
<dbReference type="PANTHER" id="PTHR38167:SF1">
    <property type="entry name" value="C2H2-TYPE DOMAIN-CONTAINING PROTEIN"/>
    <property type="match status" value="1"/>
</dbReference>
<evidence type="ECO:0000313" key="3">
    <source>
        <dbReference type="Proteomes" id="UP001451303"/>
    </source>
</evidence>
<dbReference type="EMBL" id="JAVLET010000002">
    <property type="protein sequence ID" value="KAL0474090.1"/>
    <property type="molecule type" value="Genomic_DNA"/>
</dbReference>
<dbReference type="PANTHER" id="PTHR38167">
    <property type="entry name" value="C2H2-TYPE DOMAIN-CONTAINING PROTEIN"/>
    <property type="match status" value="1"/>
</dbReference>